<organism evidence="2 3">
    <name type="scientific">Escherichia coli</name>
    <dbReference type="NCBI Taxonomy" id="562"/>
    <lineage>
        <taxon>Bacteria</taxon>
        <taxon>Pseudomonadati</taxon>
        <taxon>Pseudomonadota</taxon>
        <taxon>Gammaproteobacteria</taxon>
        <taxon>Enterobacterales</taxon>
        <taxon>Enterobacteriaceae</taxon>
        <taxon>Escherichia</taxon>
    </lineage>
</organism>
<dbReference type="InterPro" id="IPR022770">
    <property type="entry name" value="IucA/IucC-like_C"/>
</dbReference>
<feature type="non-terminal residue" evidence="2">
    <location>
        <position position="1"/>
    </location>
</feature>
<evidence type="ECO:0000313" key="2">
    <source>
        <dbReference type="EMBL" id="MBA1890249.1"/>
    </source>
</evidence>
<dbReference type="GO" id="GO:0019290">
    <property type="term" value="P:siderophore biosynthetic process"/>
    <property type="evidence" value="ECO:0007669"/>
    <property type="project" value="InterPro"/>
</dbReference>
<evidence type="ECO:0000259" key="1">
    <source>
        <dbReference type="Pfam" id="PF06276"/>
    </source>
</evidence>
<accession>A0A8T3LHR9</accession>
<feature type="domain" description="Aerobactin siderophore biosynthesis IucA/IucC-like C-terminal" evidence="1">
    <location>
        <begin position="10"/>
        <end position="78"/>
    </location>
</feature>
<proteinExistence type="predicted"/>
<name>A0A8T3LHR9_ECOLX</name>
<dbReference type="RefSeq" id="WP_284736861.1">
    <property type="nucleotide sequence ID" value="NZ_JABFNF010000952.1"/>
</dbReference>
<dbReference type="EMBL" id="JABFNF010000952">
    <property type="protein sequence ID" value="MBA1890249.1"/>
    <property type="molecule type" value="Genomic_DNA"/>
</dbReference>
<dbReference type="Pfam" id="PF06276">
    <property type="entry name" value="FhuF"/>
    <property type="match status" value="1"/>
</dbReference>
<comment type="caution">
    <text evidence="2">The sequence shown here is derived from an EMBL/GenBank/DDBJ whole genome shotgun (WGS) entry which is preliminary data.</text>
</comment>
<dbReference type="Proteomes" id="UP000523197">
    <property type="component" value="Unassembled WGS sequence"/>
</dbReference>
<evidence type="ECO:0000313" key="3">
    <source>
        <dbReference type="Proteomes" id="UP000523197"/>
    </source>
</evidence>
<dbReference type="InterPro" id="IPR037455">
    <property type="entry name" value="LucA/IucC-like"/>
</dbReference>
<gene>
    <name evidence="2" type="ORF">HLX92_29525</name>
</gene>
<dbReference type="GO" id="GO:0003824">
    <property type="term" value="F:catalytic activity"/>
    <property type="evidence" value="ECO:0007669"/>
    <property type="project" value="UniProtKB-ARBA"/>
</dbReference>
<dbReference type="Gene3D" id="1.10.510.40">
    <property type="match status" value="1"/>
</dbReference>
<feature type="non-terminal residue" evidence="2">
    <location>
        <position position="79"/>
    </location>
</feature>
<protein>
    <submittedName>
        <fullName evidence="2">IucA/IucC family siderophore biosynthesis protein</fullName>
    </submittedName>
</protein>
<reference evidence="2 3" key="1">
    <citation type="submission" date="2020-05" db="EMBL/GenBank/DDBJ databases">
        <title>Epidemiological investigations into extended-spectrum beta-lactam resistant Escherichia coli ST457 carried by Australian Silver gulls identified clonal lineages that cause ExPEC disease.</title>
        <authorList>
            <person name="Nesporova K."/>
            <person name="Wyrsch E.R."/>
            <person name="Valcek A."/>
            <person name="Bitar I."/>
            <person name="Chaw K."/>
            <person name="Harris P."/>
            <person name="Hrabak J."/>
            <person name="Djordjevic S.P."/>
            <person name="Dolejska M."/>
        </authorList>
    </citation>
    <scope>NUCLEOTIDE SEQUENCE [LARGE SCALE GENOMIC DNA]</scope>
    <source>
        <strain evidence="2 3">CE1966</strain>
    </source>
</reference>
<sequence length="79" mass="9039">IDRSGLDAETWLTQLFRVVVVPLYHLLCRYGVALIAHGQNITLAMKEGVPQRVLLKDFQGDMRLVKEEFPEMDSLPQEV</sequence>
<dbReference type="PANTHER" id="PTHR34384">
    <property type="entry name" value="L-2,3-DIAMINOPROPANOATE--CITRATE LIGASE"/>
    <property type="match status" value="1"/>
</dbReference>
<dbReference type="PANTHER" id="PTHR34384:SF6">
    <property type="entry name" value="STAPHYLOFERRIN B SYNTHASE"/>
    <property type="match status" value="1"/>
</dbReference>
<dbReference type="AlphaFoldDB" id="A0A8T3LHR9"/>